<proteinExistence type="predicted"/>
<sequence length="287" mass="30441">MSTTTGVRPAVVRRRTGWNWASVLMCECRMLLLRCLPRVSDETHGGTMQEPEGSQTLQVNPDVLTASGKSGQQIAEQIPGETTKIVQPSDQASEGLQGWATAGALHDCTAAWKTLLDGLAKDMDGYGGKLVAMAQNYRSTDQSVAAQLAAINQPAPTPAAATTTQSATTASTMSAVIDAPYVLPPGSPDPFATKLIDAPYVVPAGDGQFELPPRNTPYVPSGEFELPPRNTPYVPSGEFQLPPRNTPYVPSGEFELPSRNSTQLPKPDPAAIDREINARGADAPKGM</sequence>
<accession>A0A540W8H5</accession>
<dbReference type="AlphaFoldDB" id="A0A540W8H5"/>
<reference evidence="2 3" key="1">
    <citation type="submission" date="2019-06" db="EMBL/GenBank/DDBJ databases">
        <title>Description of Kitasatospora acidophila sp. nov. isolated from pine grove soil, and reclassification of Streptomyces novaecaesareae to Kitasatospora novaeceasareae comb. nov.</title>
        <authorList>
            <person name="Kim M.J."/>
        </authorList>
    </citation>
    <scope>NUCLEOTIDE SEQUENCE [LARGE SCALE GENOMIC DNA]</scope>
    <source>
        <strain evidence="2 3">MMS16-CNU292</strain>
    </source>
</reference>
<dbReference type="EMBL" id="VIGB01000003">
    <property type="protein sequence ID" value="TQF05237.1"/>
    <property type="molecule type" value="Genomic_DNA"/>
</dbReference>
<evidence type="ECO:0000313" key="2">
    <source>
        <dbReference type="EMBL" id="TQF05237.1"/>
    </source>
</evidence>
<name>A0A540W8H5_9ACTN</name>
<comment type="caution">
    <text evidence="2">The sequence shown here is derived from an EMBL/GenBank/DDBJ whole genome shotgun (WGS) entry which is preliminary data.</text>
</comment>
<evidence type="ECO:0000256" key="1">
    <source>
        <dbReference type="SAM" id="MobiDB-lite"/>
    </source>
</evidence>
<dbReference type="Proteomes" id="UP000319103">
    <property type="component" value="Unassembled WGS sequence"/>
</dbReference>
<keyword evidence="3" id="KW-1185">Reference proteome</keyword>
<feature type="region of interest" description="Disordered" evidence="1">
    <location>
        <begin position="240"/>
        <end position="287"/>
    </location>
</feature>
<dbReference type="Gene3D" id="1.10.287.1060">
    <property type="entry name" value="ESAT-6-like"/>
    <property type="match status" value="1"/>
</dbReference>
<protein>
    <submittedName>
        <fullName evidence="2">Uncharacterized protein</fullName>
    </submittedName>
</protein>
<gene>
    <name evidence="2" type="ORF">E6W39_27120</name>
</gene>
<dbReference type="SUPFAM" id="SSF140453">
    <property type="entry name" value="EsxAB dimer-like"/>
    <property type="match status" value="1"/>
</dbReference>
<evidence type="ECO:0000313" key="3">
    <source>
        <dbReference type="Proteomes" id="UP000319103"/>
    </source>
</evidence>
<organism evidence="2 3">
    <name type="scientific">Kitasatospora acidiphila</name>
    <dbReference type="NCBI Taxonomy" id="2567942"/>
    <lineage>
        <taxon>Bacteria</taxon>
        <taxon>Bacillati</taxon>
        <taxon>Actinomycetota</taxon>
        <taxon>Actinomycetes</taxon>
        <taxon>Kitasatosporales</taxon>
        <taxon>Streptomycetaceae</taxon>
        <taxon>Kitasatospora</taxon>
    </lineage>
</organism>
<dbReference type="OrthoDB" id="4200125at2"/>
<dbReference type="InterPro" id="IPR036689">
    <property type="entry name" value="ESAT-6-like_sf"/>
</dbReference>